<evidence type="ECO:0000313" key="6">
    <source>
        <dbReference type="EMBL" id="KAF2677568.1"/>
    </source>
</evidence>
<evidence type="ECO:0000313" key="7">
    <source>
        <dbReference type="Proteomes" id="UP000799291"/>
    </source>
</evidence>
<accession>A0A6G1IHK4</accession>
<dbReference type="PANTHER" id="PTHR20963:SF43">
    <property type="entry name" value="PUTATIVE (AFU_ORTHOLOGUE AFUA_7G01240)-RELATED"/>
    <property type="match status" value="1"/>
</dbReference>
<organism evidence="6 7">
    <name type="scientific">Lentithecium fluviatile CBS 122367</name>
    <dbReference type="NCBI Taxonomy" id="1168545"/>
    <lineage>
        <taxon>Eukaryota</taxon>
        <taxon>Fungi</taxon>
        <taxon>Dikarya</taxon>
        <taxon>Ascomycota</taxon>
        <taxon>Pezizomycotina</taxon>
        <taxon>Dothideomycetes</taxon>
        <taxon>Pleosporomycetidae</taxon>
        <taxon>Pleosporales</taxon>
        <taxon>Massarineae</taxon>
        <taxon>Lentitheciaceae</taxon>
        <taxon>Lentithecium</taxon>
    </lineage>
</organism>
<dbReference type="AlphaFoldDB" id="A0A6G1IHK4"/>
<gene>
    <name evidence="6" type="ORF">K458DRAFT_423824</name>
</gene>
<feature type="signal peptide" evidence="5">
    <location>
        <begin position="1"/>
        <end position="20"/>
    </location>
</feature>
<dbReference type="InterPro" id="IPR000560">
    <property type="entry name" value="His_Pase_clade-2"/>
</dbReference>
<dbReference type="CDD" id="cd07061">
    <property type="entry name" value="HP_HAP_like"/>
    <property type="match status" value="1"/>
</dbReference>
<dbReference type="OrthoDB" id="6509975at2759"/>
<dbReference type="PROSITE" id="PS00778">
    <property type="entry name" value="HIS_ACID_PHOSPHAT_2"/>
    <property type="match status" value="1"/>
</dbReference>
<protein>
    <recommendedName>
        <fullName evidence="2">3-phytase</fullName>
        <ecNumber evidence="2">3.1.3.8</ecNumber>
    </recommendedName>
</protein>
<dbReference type="GO" id="GO:0003993">
    <property type="term" value="F:acid phosphatase activity"/>
    <property type="evidence" value="ECO:0007669"/>
    <property type="project" value="TreeGrafter"/>
</dbReference>
<dbReference type="PROSITE" id="PS00616">
    <property type="entry name" value="HIS_ACID_PHOSPHAT_1"/>
    <property type="match status" value="1"/>
</dbReference>
<comment type="similarity">
    <text evidence="1">Belongs to the histidine acid phosphatase family.</text>
</comment>
<dbReference type="EC" id="3.1.3.8" evidence="2"/>
<proteinExistence type="inferred from homology"/>
<dbReference type="Gene3D" id="3.40.50.1240">
    <property type="entry name" value="Phosphoglycerate mutase-like"/>
    <property type="match status" value="1"/>
</dbReference>
<reference evidence="6" key="1">
    <citation type="journal article" date="2020" name="Stud. Mycol.">
        <title>101 Dothideomycetes genomes: a test case for predicting lifestyles and emergence of pathogens.</title>
        <authorList>
            <person name="Haridas S."/>
            <person name="Albert R."/>
            <person name="Binder M."/>
            <person name="Bloem J."/>
            <person name="Labutti K."/>
            <person name="Salamov A."/>
            <person name="Andreopoulos B."/>
            <person name="Baker S."/>
            <person name="Barry K."/>
            <person name="Bills G."/>
            <person name="Bluhm B."/>
            <person name="Cannon C."/>
            <person name="Castanera R."/>
            <person name="Culley D."/>
            <person name="Daum C."/>
            <person name="Ezra D."/>
            <person name="Gonzalez J."/>
            <person name="Henrissat B."/>
            <person name="Kuo A."/>
            <person name="Liang C."/>
            <person name="Lipzen A."/>
            <person name="Lutzoni F."/>
            <person name="Magnuson J."/>
            <person name="Mondo S."/>
            <person name="Nolan M."/>
            <person name="Ohm R."/>
            <person name="Pangilinan J."/>
            <person name="Park H.-J."/>
            <person name="Ramirez L."/>
            <person name="Alfaro M."/>
            <person name="Sun H."/>
            <person name="Tritt A."/>
            <person name="Yoshinaga Y."/>
            <person name="Zwiers L.-H."/>
            <person name="Turgeon B."/>
            <person name="Goodwin S."/>
            <person name="Spatafora J."/>
            <person name="Crous P."/>
            <person name="Grigoriev I."/>
        </authorList>
    </citation>
    <scope>NUCLEOTIDE SEQUENCE</scope>
    <source>
        <strain evidence="6">CBS 122367</strain>
    </source>
</reference>
<evidence type="ECO:0000256" key="2">
    <source>
        <dbReference type="ARBA" id="ARBA00012632"/>
    </source>
</evidence>
<feature type="chain" id="PRO_5026140557" description="3-phytase" evidence="5">
    <location>
        <begin position="21"/>
        <end position="571"/>
    </location>
</feature>
<keyword evidence="7" id="KW-1185">Reference proteome</keyword>
<dbReference type="Proteomes" id="UP000799291">
    <property type="component" value="Unassembled WGS sequence"/>
</dbReference>
<evidence type="ECO:0000256" key="4">
    <source>
        <dbReference type="SAM" id="MobiDB-lite"/>
    </source>
</evidence>
<name>A0A6G1IHK4_9PLEO</name>
<dbReference type="GO" id="GO:0016158">
    <property type="term" value="F:inositol hexakisphosphate 3-phosphatase activity"/>
    <property type="evidence" value="ECO:0007669"/>
    <property type="project" value="UniProtKB-EC"/>
</dbReference>
<feature type="compositionally biased region" description="Polar residues" evidence="4">
    <location>
        <begin position="558"/>
        <end position="571"/>
    </location>
</feature>
<dbReference type="EMBL" id="MU005621">
    <property type="protein sequence ID" value="KAF2677568.1"/>
    <property type="molecule type" value="Genomic_DNA"/>
</dbReference>
<evidence type="ECO:0000256" key="1">
    <source>
        <dbReference type="ARBA" id="ARBA00005375"/>
    </source>
</evidence>
<dbReference type="SUPFAM" id="SSF53254">
    <property type="entry name" value="Phosphoglycerate mutase-like"/>
    <property type="match status" value="1"/>
</dbReference>
<keyword evidence="5" id="KW-0732">Signal</keyword>
<evidence type="ECO:0000256" key="5">
    <source>
        <dbReference type="SAM" id="SignalP"/>
    </source>
</evidence>
<sequence>MLWFLLELLQLLLPPQPASLGRNVFGAQLPLTLPDDCVRPTSTSKVPDYFDTTIDQYAGPTATGTAPWLAQTNAAPFMGISYIPNTPLETQAPIPNNPTNANIFERMANLSPYFPNPRGFGVHEYPIPPGSNVTWLNMVHRHGARYPEAHGRELLLAQKITDAMGKYTAHGPLSFLNTWTNVLGAEILVPVGKQQLFDSGVLHYYQYGHLFPNNGSRIVARTTTQQRMKESAEYFLAGFFGLGWTANATLEVVIEGRGFNNSLAGYQACNRSSWGLAYETVLEWAKVYLVDAHERIKSNLTGDLDWTLEDTYNAQALCAYETVAVGFSHWCTLYTAPEWSAFEYSLDIGFSAGSGFLSPIGRAIGVGYVQEVLARMTHQLLNSPDPPSQINTTLTNNTDTFPTQQNLNLDFSHDANIISILTAFGLTQFADYLPTTSILHNRSFILSYLEPFAGRLDIEIIQTPKPVNPRRATTSNTGDNGLYLGGGPTKYVRFLLNQRTIPLGKSLEKCGDRDDGWCEMATFLDVQREQIELANFESACFGDWDDINYGDVRDGRPPQSQKKQSTILFGE</sequence>
<feature type="region of interest" description="Disordered" evidence="4">
    <location>
        <begin position="552"/>
        <end position="571"/>
    </location>
</feature>
<dbReference type="PANTHER" id="PTHR20963">
    <property type="entry name" value="MULTIPLE INOSITOL POLYPHOSPHATE PHOSPHATASE-RELATED"/>
    <property type="match status" value="1"/>
</dbReference>
<keyword evidence="3" id="KW-0378">Hydrolase</keyword>
<dbReference type="InterPro" id="IPR033379">
    <property type="entry name" value="Acid_Pase_AS"/>
</dbReference>
<dbReference type="InterPro" id="IPR029033">
    <property type="entry name" value="His_PPase_superfam"/>
</dbReference>
<dbReference type="Pfam" id="PF00328">
    <property type="entry name" value="His_Phos_2"/>
    <property type="match status" value="1"/>
</dbReference>
<evidence type="ECO:0000256" key="3">
    <source>
        <dbReference type="ARBA" id="ARBA00022801"/>
    </source>
</evidence>